<proteinExistence type="predicted"/>
<name>A0A6B4JRP2_CLOBO</name>
<organism evidence="1 2">
    <name type="scientific">Clostridium botulinum</name>
    <dbReference type="NCBI Taxonomy" id="1491"/>
    <lineage>
        <taxon>Bacteria</taxon>
        <taxon>Bacillati</taxon>
        <taxon>Bacillota</taxon>
        <taxon>Clostridia</taxon>
        <taxon>Eubacteriales</taxon>
        <taxon>Clostridiaceae</taxon>
        <taxon>Clostridium</taxon>
    </lineage>
</organism>
<evidence type="ECO:0000313" key="1">
    <source>
        <dbReference type="EMBL" id="NFV27957.1"/>
    </source>
</evidence>
<reference evidence="1 2" key="1">
    <citation type="submission" date="2019-04" db="EMBL/GenBank/DDBJ databases">
        <title>Genome sequencing of Clostridium botulinum Groups I-IV and Clostridium butyricum.</title>
        <authorList>
            <person name="Brunt J."/>
            <person name="Van Vliet A.H.M."/>
            <person name="Stringer S.C."/>
            <person name="Carter A.T."/>
            <person name="Peck M.W."/>
        </authorList>
    </citation>
    <scope>NUCLEOTIDE SEQUENCE [LARGE SCALE GENOMIC DNA]</scope>
    <source>
        <strain evidence="1 2">BL81</strain>
    </source>
</reference>
<gene>
    <name evidence="1" type="ORF">FDG31_17825</name>
</gene>
<evidence type="ECO:0000313" key="2">
    <source>
        <dbReference type="Proteomes" id="UP000486903"/>
    </source>
</evidence>
<dbReference type="Proteomes" id="UP000486903">
    <property type="component" value="Unassembled WGS sequence"/>
</dbReference>
<accession>A0A6B4JRP2</accession>
<sequence>MKEYRKKETVKAEIYHGAPGTINTSWGSQKVTDGDYIVHSNNECYPVKSEIFEKTYEEVK</sequence>
<dbReference type="EMBL" id="SXFB01000026">
    <property type="protein sequence ID" value="NFV27957.1"/>
    <property type="molecule type" value="Genomic_DNA"/>
</dbReference>
<comment type="caution">
    <text evidence="1">The sequence shown here is derived from an EMBL/GenBank/DDBJ whole genome shotgun (WGS) entry which is preliminary data.</text>
</comment>
<dbReference type="RefSeq" id="WP_003373294.1">
    <property type="nucleotide sequence ID" value="NZ_JACBBA010000010.1"/>
</dbReference>
<protein>
    <submittedName>
        <fullName evidence="1">Uncharacterized protein</fullName>
    </submittedName>
</protein>
<dbReference type="AlphaFoldDB" id="A0A6B4JRP2"/>